<evidence type="ECO:0000313" key="2">
    <source>
        <dbReference type="Proteomes" id="UP000198935"/>
    </source>
</evidence>
<dbReference type="Pfam" id="PF12787">
    <property type="entry name" value="EcsC"/>
    <property type="match status" value="1"/>
</dbReference>
<organism evidence="1 2">
    <name type="scientific">Evansella caseinilytica</name>
    <dbReference type="NCBI Taxonomy" id="1503961"/>
    <lineage>
        <taxon>Bacteria</taxon>
        <taxon>Bacillati</taxon>
        <taxon>Bacillota</taxon>
        <taxon>Bacilli</taxon>
        <taxon>Bacillales</taxon>
        <taxon>Bacillaceae</taxon>
        <taxon>Evansella</taxon>
    </lineage>
</organism>
<dbReference type="PANTHER" id="PTHR41260:SF1">
    <property type="entry name" value="PROTEIN ECSC"/>
    <property type="match status" value="1"/>
</dbReference>
<name>A0A1H3K223_9BACI</name>
<reference evidence="2" key="1">
    <citation type="submission" date="2016-10" db="EMBL/GenBank/DDBJ databases">
        <authorList>
            <person name="Varghese N."/>
            <person name="Submissions S."/>
        </authorList>
    </citation>
    <scope>NUCLEOTIDE SEQUENCE [LARGE SCALE GENOMIC DNA]</scope>
    <source>
        <strain evidence="2">SP</strain>
    </source>
</reference>
<accession>A0A1H3K223</accession>
<sequence>MDFQDKIDRELRRWERKVLRPLSATEKMAKGLQNKLNDKIPEKIHRAVSESVKQMVRATLLGSDYLSEQKVITNMELKEREKILADCIERYKRTAAVEGAGTGLGGIVLGMADFPLLLSIKMKFLFDAAKIYGFDVSDYRERLFLLTIFQLAFSKESKKREAFEKIIGWEEQLAELPAKEVYLDSIDWKAFQLEYRDFIDLPKMLQLIPGFGAIVGAVANYHYLDILAEHAKNSCRYRLRKRNG</sequence>
<dbReference type="OrthoDB" id="1705901at2"/>
<proteinExistence type="predicted"/>
<dbReference type="Proteomes" id="UP000198935">
    <property type="component" value="Unassembled WGS sequence"/>
</dbReference>
<dbReference type="InterPro" id="IPR024787">
    <property type="entry name" value="EcsC"/>
</dbReference>
<protein>
    <submittedName>
        <fullName evidence="1">EcsC protein family protein</fullName>
    </submittedName>
</protein>
<dbReference type="STRING" id="1503961.SAMN05421736_10229"/>
<keyword evidence="2" id="KW-1185">Reference proteome</keyword>
<evidence type="ECO:0000313" key="1">
    <source>
        <dbReference type="EMBL" id="SDY46270.1"/>
    </source>
</evidence>
<dbReference type="AlphaFoldDB" id="A0A1H3K223"/>
<dbReference type="PANTHER" id="PTHR41260">
    <property type="entry name" value="PROTEIN ECSC"/>
    <property type="match status" value="1"/>
</dbReference>
<gene>
    <name evidence="1" type="ORF">SAMN05421736_10229</name>
</gene>
<dbReference type="EMBL" id="FNPI01000002">
    <property type="protein sequence ID" value="SDY46270.1"/>
    <property type="molecule type" value="Genomic_DNA"/>
</dbReference>